<dbReference type="PANTHER" id="PTHR33480:SF1">
    <property type="entry name" value="TYR RECOMBINASE DOMAIN-CONTAINING PROTEIN"/>
    <property type="match status" value="1"/>
</dbReference>
<comment type="caution">
    <text evidence="2">The sequence shown here is derived from an EMBL/GenBank/DDBJ whole genome shotgun (WGS) entry which is preliminary data.</text>
</comment>
<dbReference type="Proteomes" id="UP000683360">
    <property type="component" value="Unassembled WGS sequence"/>
</dbReference>
<dbReference type="OrthoDB" id="6143938at2759"/>
<reference evidence="2" key="1">
    <citation type="submission" date="2021-03" db="EMBL/GenBank/DDBJ databases">
        <authorList>
            <person name="Bekaert M."/>
        </authorList>
    </citation>
    <scope>NUCLEOTIDE SEQUENCE</scope>
</reference>
<dbReference type="AlphaFoldDB" id="A0A8S3SFT4"/>
<evidence type="ECO:0000313" key="2">
    <source>
        <dbReference type="EMBL" id="CAG2217889.1"/>
    </source>
</evidence>
<keyword evidence="3" id="KW-1185">Reference proteome</keyword>
<proteinExistence type="predicted"/>
<dbReference type="EMBL" id="CAJPWZ010001580">
    <property type="protein sequence ID" value="CAG2217889.1"/>
    <property type="molecule type" value="Genomic_DNA"/>
</dbReference>
<sequence>MLISRKFWQSKFKSDVVTYEGSGYCGCELCLPGLQGPQGPSGLYDIYQGLICFAGREGSGDCGCEPSLPGIQVPQGPSGKQGIQGTSGVPGIAGEIGRHGPMGKPGIRRPAGPKWCFVSLQDTTFTGLVKSKKGNHNIESEEEKDDIPLNSSGGHGFAIQGDGTIDLKSDDIAESRMLTGITLYDKSNHNIESEEEKDDIPLNSSGGHGFAIQGDGTINLKSDDITESQMLTGNHNIESEEEKDDIPLNSSGGHGNHNIESEEEKDDIPLNSSGGHGFAIQGDGTINLKSDDITESQMLTGNHNIESEEEKDDIPLNSSGGHGFAIQGDGTIDLKSDDIAESRMLTGITLYDKSKQRGKINIKSSGNEFTLEKDDIPLNSSGGHGFAIQGDGTINLKSDDITESRMLTGITLYDKKQLDSEEEDTYSDIFPALTTQEKTDEYLINILIVYTLRNLHRMYYILQRKKLMDESANFILCPTTEHFISPSGEEQIYEKETSDTPFSDEEPLDSGWTSYRLSRPKVKVKRIHKLNGKRQFNKLLACYFCGKVFRHRIKKHLESCHSKETMVASAYSKTNKIERRKLFDRIKNFGSFKYNVKILAEGQGNLIVCRRPSKETLNSKCAFNKNKNKSQLQDASIIVRSKLVLAGGLSPYLEGKEIAVPKELEETCFIKMHRDQIFDNIVNDILILQFGKFMISQLGPRRTNYVSQRMRQLARLKLKFNEMNKSEKDLQSLINPEYFDCIITAIQKLAGYHRNEQQIFAFETPSLALNMGHNLVKTAEIKEGNAIRMSDDVMKKESDDFLMLHSSDWTQMISAVALATLRTNKFNKPMALPVTSDLVLLKTYLDSIIEELSSQKFKQQDLKLWKRLAEATLTRIILFNKRRSSEVAKLLTSSFKKDAIGSKM</sequence>
<evidence type="ECO:0000313" key="3">
    <source>
        <dbReference type="Proteomes" id="UP000683360"/>
    </source>
</evidence>
<dbReference type="PANTHER" id="PTHR33480">
    <property type="entry name" value="SET DOMAIN-CONTAINING PROTEIN-RELATED"/>
    <property type="match status" value="1"/>
</dbReference>
<organism evidence="2 3">
    <name type="scientific">Mytilus edulis</name>
    <name type="common">Blue mussel</name>
    <dbReference type="NCBI Taxonomy" id="6550"/>
    <lineage>
        <taxon>Eukaryota</taxon>
        <taxon>Metazoa</taxon>
        <taxon>Spiralia</taxon>
        <taxon>Lophotrochozoa</taxon>
        <taxon>Mollusca</taxon>
        <taxon>Bivalvia</taxon>
        <taxon>Autobranchia</taxon>
        <taxon>Pteriomorphia</taxon>
        <taxon>Mytilida</taxon>
        <taxon>Mytiloidea</taxon>
        <taxon>Mytilidae</taxon>
        <taxon>Mytilinae</taxon>
        <taxon>Mytilus</taxon>
    </lineage>
</organism>
<gene>
    <name evidence="2" type="ORF">MEDL_31567</name>
</gene>
<evidence type="ECO:0000256" key="1">
    <source>
        <dbReference type="SAM" id="MobiDB-lite"/>
    </source>
</evidence>
<protein>
    <submittedName>
        <fullName evidence="2">Uncharacterized protein</fullName>
    </submittedName>
</protein>
<accession>A0A8S3SFT4</accession>
<name>A0A8S3SFT4_MYTED</name>
<feature type="region of interest" description="Disordered" evidence="1">
    <location>
        <begin position="235"/>
        <end position="286"/>
    </location>
</feature>